<name>A0A4R6Q6Q9_9FIRM</name>
<dbReference type="GO" id="GO:0030170">
    <property type="term" value="F:pyridoxal phosphate binding"/>
    <property type="evidence" value="ECO:0007669"/>
    <property type="project" value="InterPro"/>
</dbReference>
<dbReference type="EMBL" id="SNXO01000010">
    <property type="protein sequence ID" value="TDP57710.1"/>
    <property type="molecule type" value="Genomic_DNA"/>
</dbReference>
<dbReference type="InterPro" id="IPR015421">
    <property type="entry name" value="PyrdxlP-dep_Trfase_major"/>
</dbReference>
<dbReference type="PIRSF" id="PIRSF000521">
    <property type="entry name" value="Transaminase_4ab_Lys_Orn"/>
    <property type="match status" value="1"/>
</dbReference>
<dbReference type="PROSITE" id="PS00600">
    <property type="entry name" value="AA_TRANSFER_CLASS_3"/>
    <property type="match status" value="1"/>
</dbReference>
<dbReference type="SUPFAM" id="SSF53383">
    <property type="entry name" value="PLP-dependent transferases"/>
    <property type="match status" value="1"/>
</dbReference>
<organism evidence="8 9">
    <name type="scientific">Aminicella lysinilytica</name>
    <dbReference type="NCBI Taxonomy" id="433323"/>
    <lineage>
        <taxon>Bacteria</taxon>
        <taxon>Bacillati</taxon>
        <taxon>Bacillota</taxon>
        <taxon>Clostridia</taxon>
        <taxon>Peptostreptococcales</taxon>
        <taxon>Anaerovoracaceae</taxon>
        <taxon>Aminicella</taxon>
    </lineage>
</organism>
<dbReference type="CDD" id="cd00610">
    <property type="entry name" value="OAT_like"/>
    <property type="match status" value="1"/>
</dbReference>
<dbReference type="NCBIfam" id="TIGR00707">
    <property type="entry name" value="argD"/>
    <property type="match status" value="1"/>
</dbReference>
<dbReference type="RefSeq" id="WP_133528110.1">
    <property type="nucleotide sequence ID" value="NZ_SNXO01000010.1"/>
</dbReference>
<comment type="cofactor">
    <cofactor evidence="1">
        <name>pyridoxal 5'-phosphate</name>
        <dbReference type="ChEBI" id="CHEBI:597326"/>
    </cofactor>
</comment>
<keyword evidence="2 8" id="KW-0032">Aminotransferase</keyword>
<dbReference type="InterPro" id="IPR005814">
    <property type="entry name" value="Aminotrans_3"/>
</dbReference>
<evidence type="ECO:0000256" key="3">
    <source>
        <dbReference type="ARBA" id="ARBA00022605"/>
    </source>
</evidence>
<dbReference type="GO" id="GO:0006526">
    <property type="term" value="P:L-arginine biosynthetic process"/>
    <property type="evidence" value="ECO:0007669"/>
    <property type="project" value="UniProtKB-ARBA"/>
</dbReference>
<dbReference type="NCBIfam" id="NF002325">
    <property type="entry name" value="PRK01278.1"/>
    <property type="match status" value="1"/>
</dbReference>
<gene>
    <name evidence="8" type="ORF">EV211_1107</name>
</gene>
<dbReference type="InterPro" id="IPR015422">
    <property type="entry name" value="PyrdxlP-dep_Trfase_small"/>
</dbReference>
<comment type="caution">
    <text evidence="8">The sequence shown here is derived from an EMBL/GenBank/DDBJ whole genome shotgun (WGS) entry which is preliminary data.</text>
</comment>
<evidence type="ECO:0000256" key="5">
    <source>
        <dbReference type="ARBA" id="ARBA00022898"/>
    </source>
</evidence>
<dbReference type="InterPro" id="IPR049704">
    <property type="entry name" value="Aminotrans_3_PPA_site"/>
</dbReference>
<dbReference type="InterPro" id="IPR015424">
    <property type="entry name" value="PyrdxlP-dep_Trfase"/>
</dbReference>
<comment type="similarity">
    <text evidence="7">Belongs to the class-III pyridoxal-phosphate-dependent aminotransferase family.</text>
</comment>
<keyword evidence="4 8" id="KW-0808">Transferase</keyword>
<keyword evidence="5 7" id="KW-0663">Pyridoxal phosphate</keyword>
<dbReference type="GO" id="GO:0042802">
    <property type="term" value="F:identical protein binding"/>
    <property type="evidence" value="ECO:0007669"/>
    <property type="project" value="TreeGrafter"/>
</dbReference>
<keyword evidence="3" id="KW-0028">Amino-acid biosynthesis</keyword>
<evidence type="ECO:0000256" key="7">
    <source>
        <dbReference type="RuleBase" id="RU003560"/>
    </source>
</evidence>
<dbReference type="OrthoDB" id="9807885at2"/>
<comment type="pathway">
    <text evidence="6">Amino-acid biosynthesis.</text>
</comment>
<dbReference type="Gene3D" id="3.40.640.10">
    <property type="entry name" value="Type I PLP-dependent aspartate aminotransferase-like (Major domain)"/>
    <property type="match status" value="1"/>
</dbReference>
<reference evidence="8 9" key="1">
    <citation type="submission" date="2019-03" db="EMBL/GenBank/DDBJ databases">
        <title>Genomic Encyclopedia of Type Strains, Phase IV (KMG-IV): sequencing the most valuable type-strain genomes for metagenomic binning, comparative biology and taxonomic classification.</title>
        <authorList>
            <person name="Goeker M."/>
        </authorList>
    </citation>
    <scope>NUCLEOTIDE SEQUENCE [LARGE SCALE GENOMIC DNA]</scope>
    <source>
        <strain evidence="8 9">DSM 28287</strain>
    </source>
</reference>
<evidence type="ECO:0000313" key="9">
    <source>
        <dbReference type="Proteomes" id="UP000295500"/>
    </source>
</evidence>
<evidence type="ECO:0000256" key="6">
    <source>
        <dbReference type="ARBA" id="ARBA00029440"/>
    </source>
</evidence>
<evidence type="ECO:0000256" key="1">
    <source>
        <dbReference type="ARBA" id="ARBA00001933"/>
    </source>
</evidence>
<dbReference type="AlphaFoldDB" id="A0A4R6Q6Q9"/>
<evidence type="ECO:0000256" key="4">
    <source>
        <dbReference type="ARBA" id="ARBA00022679"/>
    </source>
</evidence>
<keyword evidence="9" id="KW-1185">Reference proteome</keyword>
<dbReference type="InterPro" id="IPR004636">
    <property type="entry name" value="AcOrn/SuccOrn_fam"/>
</dbReference>
<dbReference type="FunFam" id="3.40.640.10:FF:000004">
    <property type="entry name" value="Acetylornithine aminotransferase"/>
    <property type="match status" value="1"/>
</dbReference>
<dbReference type="GO" id="GO:0008483">
    <property type="term" value="F:transaminase activity"/>
    <property type="evidence" value="ECO:0007669"/>
    <property type="project" value="UniProtKB-KW"/>
</dbReference>
<protein>
    <submittedName>
        <fullName evidence="8">Acetylornithine/N-succinyldiaminopimelate aminotransferase</fullName>
    </submittedName>
</protein>
<evidence type="ECO:0000256" key="2">
    <source>
        <dbReference type="ARBA" id="ARBA00022576"/>
    </source>
</evidence>
<evidence type="ECO:0000313" key="8">
    <source>
        <dbReference type="EMBL" id="TDP57710.1"/>
    </source>
</evidence>
<dbReference type="PANTHER" id="PTHR11986:SF79">
    <property type="entry name" value="ACETYLORNITHINE AMINOTRANSFERASE, MITOCHONDRIAL"/>
    <property type="match status" value="1"/>
</dbReference>
<dbReference type="Gene3D" id="3.90.1150.10">
    <property type="entry name" value="Aspartate Aminotransferase, domain 1"/>
    <property type="match status" value="1"/>
</dbReference>
<dbReference type="InterPro" id="IPR050103">
    <property type="entry name" value="Class-III_PLP-dep_AT"/>
</dbReference>
<dbReference type="Proteomes" id="UP000295500">
    <property type="component" value="Unassembled WGS sequence"/>
</dbReference>
<sequence>MIDYRNTDREKIVGTYNRFDRVIARGHGATATDEDGARLIDFTSGIGVNSLGYCDHQWVAAVTDQLSKVQHTSNLYYSKPQIELADMLTTKADMAKVFFANSGAEANECAIKAARKWGNDATEGRKHDIITLTNGFHGRTVATITATGQDHYHEHFAPFLGGFKYCQPGDLSAMKALADDDTCAIMMEMIQGEGGVLDMDQAFVKGCAELCADRDMLFIVDEVQTGIGRTGTFFAYEQYGIEPDMVTFAKGIGAGLPVGGVLFNEKTAGILGPGDHGTTFGGNPVACAGAKVVLARMTPEFLESVSAKGDYIRSRLAAMDGVTDISGRGLMIGFKISGRDSADVVQEALGKGLMMLTAKGRIRLLPPLVITYDEIDAGLKILENCI</sequence>
<dbReference type="PANTHER" id="PTHR11986">
    <property type="entry name" value="AMINOTRANSFERASE CLASS III"/>
    <property type="match status" value="1"/>
</dbReference>
<proteinExistence type="inferred from homology"/>
<accession>A0A4R6Q6Q9</accession>
<dbReference type="Pfam" id="PF00202">
    <property type="entry name" value="Aminotran_3"/>
    <property type="match status" value="1"/>
</dbReference>